<dbReference type="AlphaFoldDB" id="A0A0T5XDC6"/>
<feature type="binding site" evidence="9">
    <location>
        <begin position="191"/>
        <end position="195"/>
    </location>
    <ligand>
        <name>GTP</name>
        <dbReference type="ChEBI" id="CHEBI:37565"/>
    </ligand>
</feature>
<dbReference type="InterPro" id="IPR014100">
    <property type="entry name" value="GTP-bd_Obg/CgtA"/>
</dbReference>
<dbReference type="NCBIfam" id="TIGR03595">
    <property type="entry name" value="Obg_CgtA_exten"/>
    <property type="match status" value="1"/>
</dbReference>
<dbReference type="InterPro" id="IPR015349">
    <property type="entry name" value="OCT_dom"/>
</dbReference>
<dbReference type="InterPro" id="IPR006169">
    <property type="entry name" value="GTP1_OBG_dom"/>
</dbReference>
<dbReference type="PANTHER" id="PTHR11702:SF31">
    <property type="entry name" value="MITOCHONDRIAL RIBOSOME-ASSOCIATED GTPASE 2"/>
    <property type="match status" value="1"/>
</dbReference>
<organism evidence="13 14">
    <name type="scientific">Acetomicrobium hydrogeniformans ATCC BAA-1850</name>
    <dbReference type="NCBI Taxonomy" id="592015"/>
    <lineage>
        <taxon>Bacteria</taxon>
        <taxon>Thermotogati</taxon>
        <taxon>Synergistota</taxon>
        <taxon>Synergistia</taxon>
        <taxon>Synergistales</taxon>
        <taxon>Acetomicrobiaceae</taxon>
        <taxon>Acetomicrobium</taxon>
    </lineage>
</organism>
<dbReference type="eggNOG" id="COG0536">
    <property type="taxonomic scope" value="Bacteria"/>
</dbReference>
<dbReference type="HAMAP" id="MF_01454">
    <property type="entry name" value="GTPase_Obg"/>
    <property type="match status" value="1"/>
</dbReference>
<dbReference type="OrthoDB" id="9807318at2"/>
<feature type="domain" description="OBG-type G" evidence="10">
    <location>
        <begin position="160"/>
        <end position="330"/>
    </location>
</feature>
<dbReference type="InterPro" id="IPR036726">
    <property type="entry name" value="GTP1_OBG_dom_sf"/>
</dbReference>
<dbReference type="PROSITE" id="PS51710">
    <property type="entry name" value="G_OBG"/>
    <property type="match status" value="1"/>
</dbReference>
<dbReference type="GO" id="GO:0005525">
    <property type="term" value="F:GTP binding"/>
    <property type="evidence" value="ECO:0007669"/>
    <property type="project" value="UniProtKB-UniRule"/>
</dbReference>
<dbReference type="Pfam" id="PF01926">
    <property type="entry name" value="MMR_HSR1"/>
    <property type="match status" value="1"/>
</dbReference>
<evidence type="ECO:0000256" key="9">
    <source>
        <dbReference type="HAMAP-Rule" id="MF_01454"/>
    </source>
</evidence>
<feature type="binding site" evidence="9">
    <location>
        <position position="173"/>
    </location>
    <ligand>
        <name>Mg(2+)</name>
        <dbReference type="ChEBI" id="CHEBI:18420"/>
    </ligand>
</feature>
<keyword evidence="8 9" id="KW-0342">GTP-binding</keyword>
<name>A0A0T5XDC6_9BACT</name>
<dbReference type="Pfam" id="PF09269">
    <property type="entry name" value="DUF1967"/>
    <property type="match status" value="1"/>
</dbReference>
<dbReference type="PRINTS" id="PR00326">
    <property type="entry name" value="GTP1OBG"/>
</dbReference>
<sequence>MKFIDRAEIIVHAGHGGKGCMSFRREKYVPKGGPDGGNGGRGGNVYIKASDKIQTLEDFTYKTQFKAQSGQDGRKRNQSGKDGEDLIIEVPCGTIVWDAETGEPLGDLVNPGDGLLVALGGRGGRGNAAFTTPVNQAPRFSEKGEEGQTKHLILELKILADVAIIGLPNVGKSSLLASLSNAKPKIADYPFTTINPNLGVIQEDDFRITLADIPGLIEGASENKGLGLSFLRHIERSRFILHVLDVSSHSIDNIEEQWITLREEISKYNDQILKKPSLLVANKTDLIDDASFLDQIAKWAEKSKQEICFTSTVTGRGIKELAELLLQKLSKLTPDNRRLYPLRHATKSEFYRDSDIRIEILEEGKYRVISPYLEELVKRYDFGQEEAILRFGKIIARLGVEELLDKMGAKEGDTVCIGDLEFEYEPDVK</sequence>
<comment type="cofactor">
    <cofactor evidence="1 9">
        <name>Mg(2+)</name>
        <dbReference type="ChEBI" id="CHEBI:18420"/>
    </cofactor>
</comment>
<dbReference type="EC" id="3.6.5.-" evidence="9"/>
<evidence type="ECO:0000256" key="7">
    <source>
        <dbReference type="ARBA" id="ARBA00022842"/>
    </source>
</evidence>
<dbReference type="InterPro" id="IPR005225">
    <property type="entry name" value="Small_GTP-bd"/>
</dbReference>
<feature type="binding site" evidence="9">
    <location>
        <begin position="311"/>
        <end position="313"/>
    </location>
    <ligand>
        <name>GTP</name>
        <dbReference type="ChEBI" id="CHEBI:37565"/>
    </ligand>
</feature>
<dbReference type="SUPFAM" id="SSF52540">
    <property type="entry name" value="P-loop containing nucleoside triphosphate hydrolases"/>
    <property type="match status" value="1"/>
</dbReference>
<evidence type="ECO:0000259" key="10">
    <source>
        <dbReference type="PROSITE" id="PS51710"/>
    </source>
</evidence>
<feature type="domain" description="OCT" evidence="11">
    <location>
        <begin position="348"/>
        <end position="426"/>
    </location>
</feature>
<dbReference type="SUPFAM" id="SSF102741">
    <property type="entry name" value="Obg GTP-binding protein C-terminal domain"/>
    <property type="match status" value="1"/>
</dbReference>
<dbReference type="InterPro" id="IPR006073">
    <property type="entry name" value="GTP-bd"/>
</dbReference>
<dbReference type="FunFam" id="2.70.210.12:FF:000001">
    <property type="entry name" value="GTPase Obg"/>
    <property type="match status" value="1"/>
</dbReference>
<dbReference type="Proteomes" id="UP000005273">
    <property type="component" value="Unassembled WGS sequence"/>
</dbReference>
<dbReference type="GO" id="GO:0005737">
    <property type="term" value="C:cytoplasm"/>
    <property type="evidence" value="ECO:0007669"/>
    <property type="project" value="UniProtKB-SubCell"/>
</dbReference>
<evidence type="ECO:0000259" key="12">
    <source>
        <dbReference type="PROSITE" id="PS51883"/>
    </source>
</evidence>
<dbReference type="Gene3D" id="2.70.210.12">
    <property type="entry name" value="GTP1/OBG domain"/>
    <property type="match status" value="1"/>
</dbReference>
<keyword evidence="7 9" id="KW-0460">Magnesium</keyword>
<dbReference type="EMBL" id="ACJX03000001">
    <property type="protein sequence ID" value="KRT36305.1"/>
    <property type="molecule type" value="Genomic_DNA"/>
</dbReference>
<dbReference type="InterPro" id="IPR031167">
    <property type="entry name" value="G_OBG"/>
</dbReference>
<evidence type="ECO:0000256" key="4">
    <source>
        <dbReference type="ARBA" id="ARBA00022723"/>
    </source>
</evidence>
<dbReference type="Gene3D" id="3.30.300.350">
    <property type="entry name" value="GTP-binding protein OBG, C-terminal domain"/>
    <property type="match status" value="1"/>
</dbReference>
<dbReference type="GO" id="GO:0042254">
    <property type="term" value="P:ribosome biogenesis"/>
    <property type="evidence" value="ECO:0007669"/>
    <property type="project" value="UniProtKB-UniRule"/>
</dbReference>
<keyword evidence="3 9" id="KW-0963">Cytoplasm</keyword>
<comment type="caution">
    <text evidence="13">The sequence shown here is derived from an EMBL/GenBank/DDBJ whole genome shotgun (WGS) entry which is preliminary data.</text>
</comment>
<dbReference type="NCBIfam" id="NF008956">
    <property type="entry name" value="PRK12299.1"/>
    <property type="match status" value="1"/>
</dbReference>
<feature type="binding site" evidence="9">
    <location>
        <begin position="282"/>
        <end position="285"/>
    </location>
    <ligand>
        <name>GTP</name>
        <dbReference type="ChEBI" id="CHEBI:37565"/>
    </ligand>
</feature>
<comment type="subcellular location">
    <subcellularLocation>
        <location evidence="9">Cytoplasm</location>
    </subcellularLocation>
</comment>
<keyword evidence="4 9" id="KW-0479">Metal-binding</keyword>
<dbReference type="Pfam" id="PF01018">
    <property type="entry name" value="GTP1_OBG"/>
    <property type="match status" value="1"/>
</dbReference>
<dbReference type="GO" id="GO:0003924">
    <property type="term" value="F:GTPase activity"/>
    <property type="evidence" value="ECO:0007669"/>
    <property type="project" value="UniProtKB-UniRule"/>
</dbReference>
<evidence type="ECO:0000256" key="6">
    <source>
        <dbReference type="ARBA" id="ARBA00022801"/>
    </source>
</evidence>
<dbReference type="NCBIfam" id="TIGR02729">
    <property type="entry name" value="Obg_CgtA"/>
    <property type="match status" value="1"/>
</dbReference>
<dbReference type="InterPro" id="IPR045086">
    <property type="entry name" value="OBG_GTPase"/>
</dbReference>
<feature type="binding site" evidence="9">
    <location>
        <position position="193"/>
    </location>
    <ligand>
        <name>Mg(2+)</name>
        <dbReference type="ChEBI" id="CHEBI:18420"/>
    </ligand>
</feature>
<keyword evidence="14" id="KW-1185">Reference proteome</keyword>
<feature type="binding site" evidence="9">
    <location>
        <begin position="212"/>
        <end position="215"/>
    </location>
    <ligand>
        <name>GTP</name>
        <dbReference type="ChEBI" id="CHEBI:37565"/>
    </ligand>
</feature>
<dbReference type="PROSITE" id="PS51883">
    <property type="entry name" value="OBG"/>
    <property type="match status" value="1"/>
</dbReference>
<evidence type="ECO:0000256" key="8">
    <source>
        <dbReference type="ARBA" id="ARBA00023134"/>
    </source>
</evidence>
<comment type="subunit">
    <text evidence="9">Monomer.</text>
</comment>
<dbReference type="NCBIfam" id="NF008955">
    <property type="entry name" value="PRK12297.1"/>
    <property type="match status" value="1"/>
</dbReference>
<dbReference type="Gene3D" id="3.40.50.300">
    <property type="entry name" value="P-loop containing nucleotide triphosphate hydrolases"/>
    <property type="match status" value="1"/>
</dbReference>
<evidence type="ECO:0000259" key="11">
    <source>
        <dbReference type="PROSITE" id="PS51881"/>
    </source>
</evidence>
<gene>
    <name evidence="9" type="primary">obg</name>
    <name evidence="13" type="ORF">HMPREF1705_03580</name>
</gene>
<dbReference type="SUPFAM" id="SSF82051">
    <property type="entry name" value="Obg GTP-binding protein N-terminal domain"/>
    <property type="match status" value="1"/>
</dbReference>
<keyword evidence="6 9" id="KW-0378">Hydrolase</keyword>
<proteinExistence type="inferred from homology"/>
<dbReference type="PANTHER" id="PTHR11702">
    <property type="entry name" value="DEVELOPMENTALLY REGULATED GTP-BINDING PROTEIN-RELATED"/>
    <property type="match status" value="1"/>
</dbReference>
<dbReference type="GO" id="GO:0000287">
    <property type="term" value="F:magnesium ion binding"/>
    <property type="evidence" value="ECO:0007669"/>
    <property type="project" value="InterPro"/>
</dbReference>
<protein>
    <recommendedName>
        <fullName evidence="9">GTPase Obg</fullName>
        <ecNumber evidence="9">3.6.5.-</ecNumber>
    </recommendedName>
    <alternativeName>
        <fullName evidence="9">GTP-binding protein Obg</fullName>
    </alternativeName>
</protein>
<evidence type="ECO:0000313" key="13">
    <source>
        <dbReference type="EMBL" id="KRT36305.1"/>
    </source>
</evidence>
<dbReference type="CDD" id="cd01898">
    <property type="entry name" value="Obg"/>
    <property type="match status" value="1"/>
</dbReference>
<dbReference type="NCBIfam" id="TIGR00231">
    <property type="entry name" value="small_GTP"/>
    <property type="match status" value="1"/>
</dbReference>
<dbReference type="RefSeq" id="WP_057940966.1">
    <property type="nucleotide sequence ID" value="NZ_ACJX03000001.1"/>
</dbReference>
<comment type="function">
    <text evidence="9">An essential GTPase which binds GTP, GDP and possibly (p)ppGpp with moderate affinity, with high nucleotide exchange rates and a fairly low GTP hydrolysis rate. Plays a role in control of the cell cycle, stress response, ribosome biogenesis and in those bacteria that undergo differentiation, in morphogenesis control.</text>
</comment>
<evidence type="ECO:0000256" key="1">
    <source>
        <dbReference type="ARBA" id="ARBA00001946"/>
    </source>
</evidence>
<dbReference type="InterPro" id="IPR036346">
    <property type="entry name" value="GTP-bd_prot_GTP1/OBG_C_sf"/>
</dbReference>
<evidence type="ECO:0000313" key="14">
    <source>
        <dbReference type="Proteomes" id="UP000005273"/>
    </source>
</evidence>
<dbReference type="STRING" id="592015.HMPREF1705_03580"/>
<keyword evidence="5 9" id="KW-0547">Nucleotide-binding</keyword>
<feature type="domain" description="Obg" evidence="12">
    <location>
        <begin position="1"/>
        <end position="159"/>
    </location>
</feature>
<accession>A0A0T5XDC6</accession>
<evidence type="ECO:0000256" key="2">
    <source>
        <dbReference type="ARBA" id="ARBA00007699"/>
    </source>
</evidence>
<evidence type="ECO:0000256" key="3">
    <source>
        <dbReference type="ARBA" id="ARBA00022490"/>
    </source>
</evidence>
<comment type="similarity">
    <text evidence="2 9">Belongs to the TRAFAC class OBG-HflX-like GTPase superfamily. OBG GTPase family.</text>
</comment>
<evidence type="ECO:0000256" key="5">
    <source>
        <dbReference type="ARBA" id="ARBA00022741"/>
    </source>
</evidence>
<reference evidence="14" key="1">
    <citation type="submission" date="2012-09" db="EMBL/GenBank/DDBJ databases">
        <authorList>
            <person name="Weinstock G."/>
            <person name="Sodergren E."/>
            <person name="Clifton S."/>
            <person name="Fulton L."/>
            <person name="Fulton B."/>
            <person name="Courtney L."/>
            <person name="Fronick C."/>
            <person name="Harrison M."/>
            <person name="Strong C."/>
            <person name="Farmer C."/>
            <person name="Delehaunty K."/>
            <person name="Markovic C."/>
            <person name="Hall O."/>
            <person name="Minx P."/>
            <person name="Tomlinson C."/>
            <person name="Mitreva M."/>
            <person name="Nelson J."/>
            <person name="Hou S."/>
            <person name="Wollam A."/>
            <person name="Pepin K.H."/>
            <person name="Johnson M."/>
            <person name="Bhonagiri V."/>
            <person name="Nash W.E."/>
            <person name="Suruliraj S."/>
            <person name="Warren W."/>
            <person name="Chinwalla A."/>
            <person name="Mardis E.R."/>
            <person name="Wilson R.K."/>
        </authorList>
    </citation>
    <scope>NUCLEOTIDE SEQUENCE [LARGE SCALE GENOMIC DNA]</scope>
    <source>
        <strain evidence="14">OS1</strain>
    </source>
</reference>
<dbReference type="NCBIfam" id="NF008954">
    <property type="entry name" value="PRK12296.1"/>
    <property type="match status" value="1"/>
</dbReference>
<feature type="binding site" evidence="9">
    <location>
        <begin position="166"/>
        <end position="173"/>
    </location>
    <ligand>
        <name>GTP</name>
        <dbReference type="ChEBI" id="CHEBI:37565"/>
    </ligand>
</feature>
<dbReference type="PROSITE" id="PS51881">
    <property type="entry name" value="OCT"/>
    <property type="match status" value="1"/>
</dbReference>
<dbReference type="InterPro" id="IPR027417">
    <property type="entry name" value="P-loop_NTPase"/>
</dbReference>